<accession>A0A0M0GMM2</accession>
<dbReference type="OrthoDB" id="2364593at2"/>
<organism evidence="1 2">
    <name type="scientific">Rossellomorea marisflavi</name>
    <dbReference type="NCBI Taxonomy" id="189381"/>
    <lineage>
        <taxon>Bacteria</taxon>
        <taxon>Bacillati</taxon>
        <taxon>Bacillota</taxon>
        <taxon>Bacilli</taxon>
        <taxon>Bacillales</taxon>
        <taxon>Bacillaceae</taxon>
        <taxon>Rossellomorea</taxon>
    </lineage>
</organism>
<evidence type="ECO:0000313" key="1">
    <source>
        <dbReference type="EMBL" id="KON91180.1"/>
    </source>
</evidence>
<dbReference type="Pfam" id="PF14559">
    <property type="entry name" value="TPR_19"/>
    <property type="match status" value="1"/>
</dbReference>
<name>A0A0M0GMM2_9BACI</name>
<proteinExistence type="predicted"/>
<dbReference type="Proteomes" id="UP000037405">
    <property type="component" value="Unassembled WGS sequence"/>
</dbReference>
<dbReference type="InterPro" id="IPR011990">
    <property type="entry name" value="TPR-like_helical_dom_sf"/>
</dbReference>
<protein>
    <recommendedName>
        <fullName evidence="3">Tetratricopeptide repeat protein</fullName>
    </recommendedName>
</protein>
<dbReference type="PATRIC" id="fig|189381.12.peg.309"/>
<dbReference type="SUPFAM" id="SSF116965">
    <property type="entry name" value="Hypothetical protein MPN330"/>
    <property type="match status" value="1"/>
</dbReference>
<dbReference type="AlphaFoldDB" id="A0A0M0GMM2"/>
<dbReference type="EMBL" id="LGUE01000001">
    <property type="protein sequence ID" value="KON91180.1"/>
    <property type="molecule type" value="Genomic_DNA"/>
</dbReference>
<dbReference type="SUPFAM" id="SSF48452">
    <property type="entry name" value="TPR-like"/>
    <property type="match status" value="1"/>
</dbReference>
<gene>
    <name evidence="1" type="ORF">AF331_01165</name>
</gene>
<dbReference type="Gene3D" id="1.25.40.10">
    <property type="entry name" value="Tetratricopeptide repeat domain"/>
    <property type="match status" value="1"/>
</dbReference>
<evidence type="ECO:0008006" key="3">
    <source>
        <dbReference type="Google" id="ProtNLM"/>
    </source>
</evidence>
<sequence length="329" mass="37474">MTNQDEFGKVIAFPGLKDRLFEKGVEALEEGDAHAACDLLSQAYELESLNPEISTALVLALYECKEYEEAQGICREMLLEGVGDYFETVDMYLMILIQLHEHQDVVDTLHALFDEKEVPFEKEEHFRKLLQFSEKMLNAPVDEAGEEAHGSPLLEGKSLEEQIIITAGLVQRNIRPYRQELENSLQDEDMHPFVQTMIVNVLREHGVASEILVKKLGREGFVQPENLPEVFTSDAFREAVLSLEELLLQDSPSLIRHAEEVLKRHAFLLYPFDMEWDPDDIALAYGHYAAGILGDEDLEKDLQEKMDEGESKTILAFIHELEEISSPNI</sequence>
<dbReference type="STRING" id="189381.GCA_900166615_04081"/>
<keyword evidence="2" id="KW-1185">Reference proteome</keyword>
<reference evidence="2" key="1">
    <citation type="submission" date="2015-07" db="EMBL/GenBank/DDBJ databases">
        <title>Fjat-14235 jcm11544.</title>
        <authorList>
            <person name="Liu B."/>
            <person name="Wang J."/>
            <person name="Zhu Y."/>
            <person name="Liu G."/>
            <person name="Chen Q."/>
            <person name="Chen Z."/>
            <person name="Lan J."/>
            <person name="Che J."/>
            <person name="Ge C."/>
            <person name="Shi H."/>
            <person name="Pan Z."/>
            <person name="Liu X."/>
        </authorList>
    </citation>
    <scope>NUCLEOTIDE SEQUENCE [LARGE SCALE GENOMIC DNA]</scope>
    <source>
        <strain evidence="2">JCM 11544</strain>
    </source>
</reference>
<comment type="caution">
    <text evidence="1">The sequence shown here is derived from an EMBL/GenBank/DDBJ whole genome shotgun (WGS) entry which is preliminary data.</text>
</comment>
<evidence type="ECO:0000313" key="2">
    <source>
        <dbReference type="Proteomes" id="UP000037405"/>
    </source>
</evidence>
<dbReference type="RefSeq" id="WP_053426405.1">
    <property type="nucleotide sequence ID" value="NZ_JAMQJB010000004.1"/>
</dbReference>